<dbReference type="PANTHER" id="PTHR15441">
    <property type="entry name" value="RIBONUCLEASE P PROTEIN SUBUNIT P14"/>
    <property type="match status" value="1"/>
</dbReference>
<dbReference type="GO" id="GO:0001682">
    <property type="term" value="P:tRNA 5'-leader removal"/>
    <property type="evidence" value="ECO:0007669"/>
    <property type="project" value="TreeGrafter"/>
</dbReference>
<dbReference type="SUPFAM" id="SSF160350">
    <property type="entry name" value="Rnp2-like"/>
    <property type="match status" value="1"/>
</dbReference>
<organism evidence="3">
    <name type="scientific">Culicoides sonorensis</name>
    <name type="common">Biting midge</name>
    <dbReference type="NCBI Taxonomy" id="179676"/>
    <lineage>
        <taxon>Eukaryota</taxon>
        <taxon>Metazoa</taxon>
        <taxon>Ecdysozoa</taxon>
        <taxon>Arthropoda</taxon>
        <taxon>Hexapoda</taxon>
        <taxon>Insecta</taxon>
        <taxon>Pterygota</taxon>
        <taxon>Neoptera</taxon>
        <taxon>Endopterygota</taxon>
        <taxon>Diptera</taxon>
        <taxon>Nematocera</taxon>
        <taxon>Chironomoidea</taxon>
        <taxon>Ceratopogonidae</taxon>
        <taxon>Ceratopogoninae</taxon>
        <taxon>Culicoides</taxon>
        <taxon>Monoculicoides</taxon>
    </lineage>
</organism>
<protein>
    <submittedName>
        <fullName evidence="3">CSON002256 protein</fullName>
    </submittedName>
</protein>
<evidence type="ECO:0000313" key="3">
    <source>
        <dbReference type="EMBL" id="SSX20693.1"/>
    </source>
</evidence>
<evidence type="ECO:0000256" key="1">
    <source>
        <dbReference type="ARBA" id="ARBA00010800"/>
    </source>
</evidence>
<dbReference type="VEuPathDB" id="VectorBase:CSON002256"/>
<name>A0A336LVL0_CULSO</name>
<evidence type="ECO:0000256" key="2">
    <source>
        <dbReference type="ARBA" id="ARBA00022694"/>
    </source>
</evidence>
<dbReference type="AlphaFoldDB" id="A0A336LVL0"/>
<dbReference type="Pfam" id="PF01900">
    <property type="entry name" value="RNase_P_Rpp14"/>
    <property type="match status" value="1"/>
</dbReference>
<gene>
    <name evidence="3" type="primary">CSON002256</name>
</gene>
<dbReference type="GO" id="GO:0030681">
    <property type="term" value="C:multimeric ribonuclease P complex"/>
    <property type="evidence" value="ECO:0007669"/>
    <property type="project" value="TreeGrafter"/>
</dbReference>
<accession>A0A336LVL0</accession>
<sequence length="100" mass="11353">MSEYSYLEIVLTLKHQPEEIESAYIIGAIDHSLKQVFGEIGGSSNIELLSLTDNKNIILKVLKEDTKKIRVALTLLHTFKDIPCRFLTQRISNIPIDTLL</sequence>
<dbReference type="Gene3D" id="3.30.70.3250">
    <property type="entry name" value="Ribonuclease P, Pop5 subunit"/>
    <property type="match status" value="1"/>
</dbReference>
<keyword evidence="2" id="KW-0819">tRNA processing</keyword>
<reference evidence="3" key="1">
    <citation type="submission" date="2018-07" db="EMBL/GenBank/DDBJ databases">
        <authorList>
            <person name="Quirk P.G."/>
            <person name="Krulwich T.A."/>
        </authorList>
    </citation>
    <scope>NUCLEOTIDE SEQUENCE</scope>
</reference>
<dbReference type="InterPro" id="IPR002759">
    <property type="entry name" value="Pop5/Rpp14/Rnp2-like"/>
</dbReference>
<dbReference type="GO" id="GO:0033204">
    <property type="term" value="F:ribonuclease P RNA binding"/>
    <property type="evidence" value="ECO:0007669"/>
    <property type="project" value="TreeGrafter"/>
</dbReference>
<dbReference type="InterPro" id="IPR038085">
    <property type="entry name" value="Rnp2-like_sf"/>
</dbReference>
<proteinExistence type="inferred from homology"/>
<comment type="similarity">
    <text evidence="1">Belongs to the eukaryotic/archaeal RNase P protein component 2 family.</text>
</comment>
<dbReference type="PANTHER" id="PTHR15441:SF1">
    <property type="entry name" value="RIBONUCLEASE P PROTEIN SUBUNIT P14"/>
    <property type="match status" value="1"/>
</dbReference>
<dbReference type="GO" id="GO:0005730">
    <property type="term" value="C:nucleolus"/>
    <property type="evidence" value="ECO:0007669"/>
    <property type="project" value="TreeGrafter"/>
</dbReference>
<dbReference type="EMBL" id="UFQT01000137">
    <property type="protein sequence ID" value="SSX20693.1"/>
    <property type="molecule type" value="Genomic_DNA"/>
</dbReference>